<evidence type="ECO:0000256" key="7">
    <source>
        <dbReference type="ARBA" id="ARBA00022840"/>
    </source>
</evidence>
<dbReference type="EC" id="2.7.13.3" evidence="2"/>
<feature type="transmembrane region" description="Helical" evidence="9">
    <location>
        <begin position="105"/>
        <end position="121"/>
    </location>
</feature>
<name>A0ABX7VTD5_9BACI</name>
<evidence type="ECO:0000256" key="1">
    <source>
        <dbReference type="ARBA" id="ARBA00000085"/>
    </source>
</evidence>
<evidence type="ECO:0000256" key="5">
    <source>
        <dbReference type="ARBA" id="ARBA00022741"/>
    </source>
</evidence>
<keyword evidence="9" id="KW-0472">Membrane</keyword>
<dbReference type="Gene3D" id="3.30.565.10">
    <property type="entry name" value="Histidine kinase-like ATPase, C-terminal domain"/>
    <property type="match status" value="1"/>
</dbReference>
<dbReference type="Pfam" id="PF07730">
    <property type="entry name" value="HisKA_3"/>
    <property type="match status" value="1"/>
</dbReference>
<evidence type="ECO:0000256" key="8">
    <source>
        <dbReference type="ARBA" id="ARBA00023012"/>
    </source>
</evidence>
<protein>
    <recommendedName>
        <fullName evidence="2">histidine kinase</fullName>
        <ecNumber evidence="2">2.7.13.3</ecNumber>
    </recommendedName>
</protein>
<keyword evidence="4" id="KW-0808">Transferase</keyword>
<dbReference type="RefSeq" id="WP_209368195.1">
    <property type="nucleotide sequence ID" value="NZ_CP046956.1"/>
</dbReference>
<feature type="domain" description="Signal transduction histidine kinase subgroup 3 dimerisation and phosphoacceptor" evidence="10">
    <location>
        <begin position="186"/>
        <end position="244"/>
    </location>
</feature>
<feature type="transmembrane region" description="Helical" evidence="9">
    <location>
        <begin position="127"/>
        <end position="147"/>
    </location>
</feature>
<dbReference type="PANTHER" id="PTHR24421:SF10">
    <property type="entry name" value="NITRATE_NITRITE SENSOR PROTEIN NARQ"/>
    <property type="match status" value="1"/>
</dbReference>
<evidence type="ECO:0000259" key="10">
    <source>
        <dbReference type="Pfam" id="PF07730"/>
    </source>
</evidence>
<proteinExistence type="predicted"/>
<gene>
    <name evidence="11" type="ORF">ERJ70_06995</name>
</gene>
<dbReference type="Gene3D" id="1.20.5.1930">
    <property type="match status" value="1"/>
</dbReference>
<evidence type="ECO:0000256" key="3">
    <source>
        <dbReference type="ARBA" id="ARBA00022553"/>
    </source>
</evidence>
<evidence type="ECO:0000256" key="4">
    <source>
        <dbReference type="ARBA" id="ARBA00022679"/>
    </source>
</evidence>
<reference evidence="11 12" key="1">
    <citation type="submission" date="2019-12" db="EMBL/GenBank/DDBJ databases">
        <title>The whole genome sequencing of a strain isolated from a Mars analog, Dalangtan Playa.</title>
        <authorList>
            <person name="Huang T."/>
        </authorList>
    </citation>
    <scope>NUCLEOTIDE SEQUENCE [LARGE SCALE GENOMIC DNA]</scope>
    <source>
        <strain evidence="11 12">DP4-553-S</strain>
    </source>
</reference>
<keyword evidence="7" id="KW-0067">ATP-binding</keyword>
<accession>A0ABX7VTD5</accession>
<feature type="transmembrane region" description="Helical" evidence="9">
    <location>
        <begin position="32"/>
        <end position="48"/>
    </location>
</feature>
<evidence type="ECO:0000256" key="6">
    <source>
        <dbReference type="ARBA" id="ARBA00022777"/>
    </source>
</evidence>
<dbReference type="InterPro" id="IPR036890">
    <property type="entry name" value="HATPase_C_sf"/>
</dbReference>
<keyword evidence="9" id="KW-1133">Transmembrane helix</keyword>
<dbReference type="GO" id="GO:0016301">
    <property type="term" value="F:kinase activity"/>
    <property type="evidence" value="ECO:0007669"/>
    <property type="project" value="UniProtKB-KW"/>
</dbReference>
<keyword evidence="12" id="KW-1185">Reference proteome</keyword>
<keyword evidence="8" id="KW-0902">Two-component regulatory system</keyword>
<dbReference type="EMBL" id="CP046956">
    <property type="protein sequence ID" value="QTM99070.1"/>
    <property type="molecule type" value="Genomic_DNA"/>
</dbReference>
<sequence length="388" mass="43816">MYRYTFWLWFLLLAGLWGFALLQPQGAAGISPARWIGSALLFALYFLLPLFRRRAVAQAILLSSSGLVIMAVFWPLHTDSPNYFSLLLFAYLAGEAAYRLPGRHAFISGAVIGIWVVLPAFEENGQYFSFSFLFFYLAMLGLALSIFHRIHHEAEAVAARYDALLHEYRGLKRKAVSDEKLARQQERAQIGREIHDSVGHKLTNLLMQLEVARMEAGETKKERISLLKELAQESLDETRRAVKAWNEEEIGGIPAMIRLIRKLEAENFIRIQFSVKNRAFSARLTPEQAAAVYRAVQESLTNVMRHGPKREASITFESAGERIFRFEISNPILAGYRFEEGYGLTAMKERVQQAGGSLEILAFNSLFIVRGMFPLKKEDVAGGSDSIG</sequence>
<keyword evidence="9" id="KW-0812">Transmembrane</keyword>
<evidence type="ECO:0000256" key="2">
    <source>
        <dbReference type="ARBA" id="ARBA00012438"/>
    </source>
</evidence>
<evidence type="ECO:0000256" key="9">
    <source>
        <dbReference type="SAM" id="Phobius"/>
    </source>
</evidence>
<keyword evidence="5" id="KW-0547">Nucleotide-binding</keyword>
<dbReference type="InterPro" id="IPR050482">
    <property type="entry name" value="Sensor_HK_TwoCompSys"/>
</dbReference>
<evidence type="ECO:0000313" key="11">
    <source>
        <dbReference type="EMBL" id="QTM99070.1"/>
    </source>
</evidence>
<dbReference type="PANTHER" id="PTHR24421">
    <property type="entry name" value="NITRATE/NITRITE SENSOR PROTEIN NARX-RELATED"/>
    <property type="match status" value="1"/>
</dbReference>
<keyword evidence="3" id="KW-0597">Phosphoprotein</keyword>
<evidence type="ECO:0000313" key="12">
    <source>
        <dbReference type="Proteomes" id="UP000665043"/>
    </source>
</evidence>
<feature type="transmembrane region" description="Helical" evidence="9">
    <location>
        <begin position="55"/>
        <end position="76"/>
    </location>
</feature>
<dbReference type="CDD" id="cd16917">
    <property type="entry name" value="HATPase_UhpB-NarQ-NarX-like"/>
    <property type="match status" value="1"/>
</dbReference>
<dbReference type="InterPro" id="IPR011712">
    <property type="entry name" value="Sig_transdc_His_kin_sub3_dim/P"/>
</dbReference>
<comment type="catalytic activity">
    <reaction evidence="1">
        <text>ATP + protein L-histidine = ADP + protein N-phospho-L-histidine.</text>
        <dbReference type="EC" id="2.7.13.3"/>
    </reaction>
</comment>
<dbReference type="Proteomes" id="UP000665043">
    <property type="component" value="Chromosome"/>
</dbReference>
<organism evidence="11 12">
    <name type="scientific">Sediminibacillus dalangtanensis</name>
    <dbReference type="NCBI Taxonomy" id="2729421"/>
    <lineage>
        <taxon>Bacteria</taxon>
        <taxon>Bacillati</taxon>
        <taxon>Bacillota</taxon>
        <taxon>Bacilli</taxon>
        <taxon>Bacillales</taxon>
        <taxon>Bacillaceae</taxon>
        <taxon>Sediminibacillus</taxon>
    </lineage>
</organism>
<keyword evidence="6 11" id="KW-0418">Kinase</keyword>